<feature type="compositionally biased region" description="Polar residues" evidence="15">
    <location>
        <begin position="146"/>
        <end position="183"/>
    </location>
</feature>
<feature type="compositionally biased region" description="Basic residues" evidence="15">
    <location>
        <begin position="193"/>
        <end position="202"/>
    </location>
</feature>
<comment type="subcellular location">
    <subcellularLocation>
        <location evidence="1 14">Nucleus</location>
    </subcellularLocation>
</comment>
<evidence type="ECO:0000313" key="19">
    <source>
        <dbReference type="Proteomes" id="UP000650833"/>
    </source>
</evidence>
<keyword evidence="6 13" id="KW-0863">Zinc-finger</keyword>
<evidence type="ECO:0000256" key="12">
    <source>
        <dbReference type="PIRSR" id="PIRSR602717-51"/>
    </source>
</evidence>
<comment type="similarity">
    <text evidence="2 14">Belongs to the MYST (SAS/MOZ) family.</text>
</comment>
<evidence type="ECO:0000256" key="14">
    <source>
        <dbReference type="RuleBase" id="RU361211"/>
    </source>
</evidence>
<gene>
    <name evidence="18" type="ORF">INT46_002619</name>
</gene>
<feature type="domain" description="MYST-type HAT" evidence="17">
    <location>
        <begin position="318"/>
        <end position="592"/>
    </location>
</feature>
<evidence type="ECO:0000256" key="3">
    <source>
        <dbReference type="ARBA" id="ARBA00013184"/>
    </source>
</evidence>
<dbReference type="PANTHER" id="PTHR10615:SF161">
    <property type="entry name" value="HISTONE ACETYLTRANSFERASE KAT7"/>
    <property type="match status" value="1"/>
</dbReference>
<evidence type="ECO:0000256" key="2">
    <source>
        <dbReference type="ARBA" id="ARBA00010107"/>
    </source>
</evidence>
<evidence type="ECO:0000256" key="1">
    <source>
        <dbReference type="ARBA" id="ARBA00004123"/>
    </source>
</evidence>
<evidence type="ECO:0000313" key="18">
    <source>
        <dbReference type="EMBL" id="KAG2209376.1"/>
    </source>
</evidence>
<accession>A0A8H7V421</accession>
<dbReference type="GO" id="GO:0005634">
    <property type="term" value="C:nucleus"/>
    <property type="evidence" value="ECO:0007669"/>
    <property type="project" value="UniProtKB-SubCell"/>
</dbReference>
<evidence type="ECO:0000256" key="11">
    <source>
        <dbReference type="ARBA" id="ARBA00045805"/>
    </source>
</evidence>
<dbReference type="SUPFAM" id="SSF55729">
    <property type="entry name" value="Acyl-CoA N-acyltransferases (Nat)"/>
    <property type="match status" value="1"/>
</dbReference>
<dbReference type="InterPro" id="IPR001965">
    <property type="entry name" value="Znf_PHD"/>
</dbReference>
<comment type="catalytic activity">
    <reaction evidence="14">
        <text>L-lysyl-[protein] + acetyl-CoA = N(6)-acetyl-L-lysyl-[protein] + CoA + H(+)</text>
        <dbReference type="Rhea" id="RHEA:45948"/>
        <dbReference type="Rhea" id="RHEA-COMP:9752"/>
        <dbReference type="Rhea" id="RHEA-COMP:10731"/>
        <dbReference type="ChEBI" id="CHEBI:15378"/>
        <dbReference type="ChEBI" id="CHEBI:29969"/>
        <dbReference type="ChEBI" id="CHEBI:57287"/>
        <dbReference type="ChEBI" id="CHEBI:57288"/>
        <dbReference type="ChEBI" id="CHEBI:61930"/>
        <dbReference type="EC" id="2.3.1.48"/>
    </reaction>
</comment>
<keyword evidence="5" id="KW-0479">Metal-binding</keyword>
<dbReference type="GO" id="GO:0003682">
    <property type="term" value="F:chromatin binding"/>
    <property type="evidence" value="ECO:0007669"/>
    <property type="project" value="TreeGrafter"/>
</dbReference>
<keyword evidence="4" id="KW-0808">Transferase</keyword>
<reference evidence="18" key="1">
    <citation type="submission" date="2020-12" db="EMBL/GenBank/DDBJ databases">
        <title>Metabolic potential, ecology and presence of endohyphal bacteria is reflected in genomic diversity of Mucoromycotina.</title>
        <authorList>
            <person name="Muszewska A."/>
            <person name="Okrasinska A."/>
            <person name="Steczkiewicz K."/>
            <person name="Drgas O."/>
            <person name="Orlowska M."/>
            <person name="Perlinska-Lenart U."/>
            <person name="Aleksandrzak-Piekarczyk T."/>
            <person name="Szatraj K."/>
            <person name="Zielenkiewicz U."/>
            <person name="Pilsyk S."/>
            <person name="Malc E."/>
            <person name="Mieczkowski P."/>
            <person name="Kruszewska J.S."/>
            <person name="Biernat P."/>
            <person name="Pawlowska J."/>
        </authorList>
    </citation>
    <scope>NUCLEOTIDE SEQUENCE</scope>
    <source>
        <strain evidence="18">CBS 226.32</strain>
    </source>
</reference>
<evidence type="ECO:0000256" key="5">
    <source>
        <dbReference type="ARBA" id="ARBA00022723"/>
    </source>
</evidence>
<dbReference type="AlphaFoldDB" id="A0A8H7V421"/>
<feature type="compositionally biased region" description="Polar residues" evidence="15">
    <location>
        <begin position="203"/>
        <end position="218"/>
    </location>
</feature>
<evidence type="ECO:0000256" key="7">
    <source>
        <dbReference type="ARBA" id="ARBA00022833"/>
    </source>
</evidence>
<dbReference type="GO" id="GO:0031507">
    <property type="term" value="P:heterochromatin formation"/>
    <property type="evidence" value="ECO:0007669"/>
    <property type="project" value="UniProtKB-ARBA"/>
</dbReference>
<evidence type="ECO:0000256" key="8">
    <source>
        <dbReference type="ARBA" id="ARBA00022853"/>
    </source>
</evidence>
<dbReference type="Gene3D" id="3.30.40.10">
    <property type="entry name" value="Zinc/RING finger domain, C3HC4 (zinc finger)"/>
    <property type="match status" value="1"/>
</dbReference>
<feature type="region of interest" description="Disordered" evidence="15">
    <location>
        <begin position="146"/>
        <end position="251"/>
    </location>
</feature>
<dbReference type="InterPro" id="IPR011011">
    <property type="entry name" value="Znf_FYVE_PHD"/>
</dbReference>
<dbReference type="FunFam" id="3.40.630.30:FF:000001">
    <property type="entry name" value="Histone acetyltransferase"/>
    <property type="match status" value="1"/>
</dbReference>
<dbReference type="InterPro" id="IPR050603">
    <property type="entry name" value="MYST_HAT"/>
</dbReference>
<feature type="domain" description="PHD-type" evidence="16">
    <location>
        <begin position="80"/>
        <end position="130"/>
    </location>
</feature>
<dbReference type="PROSITE" id="PS50016">
    <property type="entry name" value="ZF_PHD_2"/>
    <property type="match status" value="1"/>
</dbReference>
<dbReference type="InterPro" id="IPR019787">
    <property type="entry name" value="Znf_PHD-finger"/>
</dbReference>
<name>A0A8H7V421_9FUNG</name>
<evidence type="ECO:0000256" key="15">
    <source>
        <dbReference type="SAM" id="MobiDB-lite"/>
    </source>
</evidence>
<comment type="caution">
    <text evidence="18">The sequence shown here is derived from an EMBL/GenBank/DDBJ whole genome shotgun (WGS) entry which is preliminary data.</text>
</comment>
<dbReference type="GO" id="GO:0008270">
    <property type="term" value="F:zinc ion binding"/>
    <property type="evidence" value="ECO:0007669"/>
    <property type="project" value="UniProtKB-KW"/>
</dbReference>
<dbReference type="InterPro" id="IPR019786">
    <property type="entry name" value="Zinc_finger_PHD-type_CS"/>
</dbReference>
<dbReference type="Pfam" id="PF17772">
    <property type="entry name" value="zf-MYST"/>
    <property type="match status" value="1"/>
</dbReference>
<dbReference type="PROSITE" id="PS51726">
    <property type="entry name" value="MYST_HAT"/>
    <property type="match status" value="1"/>
</dbReference>
<dbReference type="PROSITE" id="PS01359">
    <property type="entry name" value="ZF_PHD_1"/>
    <property type="match status" value="1"/>
</dbReference>
<keyword evidence="19" id="KW-1185">Reference proteome</keyword>
<dbReference type="Pfam" id="PF01853">
    <property type="entry name" value="MOZ_SAS"/>
    <property type="match status" value="1"/>
</dbReference>
<evidence type="ECO:0000256" key="9">
    <source>
        <dbReference type="ARBA" id="ARBA00022990"/>
    </source>
</evidence>
<feature type="compositionally biased region" description="Basic residues" evidence="15">
    <location>
        <begin position="237"/>
        <end position="246"/>
    </location>
</feature>
<evidence type="ECO:0000256" key="6">
    <source>
        <dbReference type="ARBA" id="ARBA00022771"/>
    </source>
</evidence>
<evidence type="ECO:0000256" key="10">
    <source>
        <dbReference type="ARBA" id="ARBA00023242"/>
    </source>
</evidence>
<dbReference type="InterPro" id="IPR036388">
    <property type="entry name" value="WH-like_DNA-bd_sf"/>
</dbReference>
<dbReference type="PANTHER" id="PTHR10615">
    <property type="entry name" value="HISTONE ACETYLTRANSFERASE"/>
    <property type="match status" value="1"/>
</dbReference>
<dbReference type="Gene3D" id="3.30.60.60">
    <property type="entry name" value="N-acetyl transferase-like"/>
    <property type="match status" value="1"/>
</dbReference>
<keyword evidence="9" id="KW-0007">Acetylation</keyword>
<feature type="active site" description="Proton donor/acceptor" evidence="12">
    <location>
        <position position="494"/>
    </location>
</feature>
<dbReference type="InterPro" id="IPR016181">
    <property type="entry name" value="Acyl_CoA_acyltransferase"/>
</dbReference>
<dbReference type="SMART" id="SM00249">
    <property type="entry name" value="PHD"/>
    <property type="match status" value="2"/>
</dbReference>
<proteinExistence type="inferred from homology"/>
<dbReference type="OrthoDB" id="787137at2759"/>
<feature type="region of interest" description="Disordered" evidence="15">
    <location>
        <begin position="293"/>
        <end position="313"/>
    </location>
</feature>
<dbReference type="Gene3D" id="1.10.10.10">
    <property type="entry name" value="Winged helix-like DNA-binding domain superfamily/Winged helix DNA-binding domain"/>
    <property type="match status" value="1"/>
</dbReference>
<protein>
    <recommendedName>
        <fullName evidence="3 14">Histone acetyltransferase</fullName>
        <ecNumber evidence="3 14">2.3.1.48</ecNumber>
    </recommendedName>
</protein>
<dbReference type="Proteomes" id="UP000650833">
    <property type="component" value="Unassembled WGS sequence"/>
</dbReference>
<dbReference type="GO" id="GO:1990467">
    <property type="term" value="C:NuA3a histone acetyltransferase complex"/>
    <property type="evidence" value="ECO:0007669"/>
    <property type="project" value="TreeGrafter"/>
</dbReference>
<dbReference type="GO" id="GO:0006357">
    <property type="term" value="P:regulation of transcription by RNA polymerase II"/>
    <property type="evidence" value="ECO:0007669"/>
    <property type="project" value="TreeGrafter"/>
</dbReference>
<dbReference type="GO" id="GO:0003712">
    <property type="term" value="F:transcription coregulator activity"/>
    <property type="evidence" value="ECO:0007669"/>
    <property type="project" value="TreeGrafter"/>
</dbReference>
<evidence type="ECO:0000256" key="4">
    <source>
        <dbReference type="ARBA" id="ARBA00022679"/>
    </source>
</evidence>
<keyword evidence="7" id="KW-0862">Zinc</keyword>
<dbReference type="EMBL" id="JAEPRC010000096">
    <property type="protein sequence ID" value="KAG2209376.1"/>
    <property type="molecule type" value="Genomic_DNA"/>
</dbReference>
<dbReference type="EC" id="2.3.1.48" evidence="3 14"/>
<dbReference type="InterPro" id="IPR040706">
    <property type="entry name" value="Zf-MYST"/>
</dbReference>
<keyword evidence="10 14" id="KW-0539">Nucleus</keyword>
<dbReference type="Pfam" id="PF00628">
    <property type="entry name" value="PHD"/>
    <property type="match status" value="1"/>
</dbReference>
<comment type="function">
    <text evidence="11">Catalytic component of the NuA4 histone acetyltransferase (HAT) complex which is involved in epigenetic transcriptional activation of selected genes principally by acetylation of nucleosomal histones H4, H3, H2B, H2A and H2A variant H2A.Z. Acetylates histone H4 to form H4K5ac, H4K8ac, H4K12ac and H4K16ac, histone H3 to form H3K14ac, and histone H2A to form H2AK4ac and H2AK7ac. The NuA4 complex is involved in the DNA damage response and is required for chromosome segregation. The NuA4 complex plays a direct role in repair of DNA double-strand breaks (DSBs) through homologous recombination. Recruitment to promoters depends on H3K4me. Also acetylates non-histone proteins. In addition to protein acetyltransferase, can use different acyl-CoA substrates, such as 2-hydroxyisobutanoyl-CoA (2-hydroxyisobutyryl-CoA) or (2E)-butenoyl-CoA (crotonyl-CoA), and is able to mediate protein 2-hydroxyisobutyrylation and crotonylation, respectively.</text>
</comment>
<organism evidence="18 19">
    <name type="scientific">Mucor plumbeus</name>
    <dbReference type="NCBI Taxonomy" id="97098"/>
    <lineage>
        <taxon>Eukaryota</taxon>
        <taxon>Fungi</taxon>
        <taxon>Fungi incertae sedis</taxon>
        <taxon>Mucoromycota</taxon>
        <taxon>Mucoromycotina</taxon>
        <taxon>Mucoromycetes</taxon>
        <taxon>Mucorales</taxon>
        <taxon>Mucorineae</taxon>
        <taxon>Mucoraceae</taxon>
        <taxon>Mucor</taxon>
    </lineage>
</organism>
<dbReference type="FunFam" id="3.30.60.60:FF:000001">
    <property type="entry name" value="Histone acetyltransferase"/>
    <property type="match status" value="1"/>
</dbReference>
<dbReference type="GO" id="GO:0004402">
    <property type="term" value="F:histone acetyltransferase activity"/>
    <property type="evidence" value="ECO:0007669"/>
    <property type="project" value="InterPro"/>
</dbReference>
<dbReference type="SUPFAM" id="SSF57903">
    <property type="entry name" value="FYVE/PHD zinc finger"/>
    <property type="match status" value="1"/>
</dbReference>
<sequence>MSTAKRTRQRRQVDYTLGMCLLCRGYLDFDQEGNKRELLNCSECHQNGRFLIYIAHAICCEMNSSSAEIVKTYDWQCNDCKSCLVCQSKNDEGKIVICNHCDRGYHTFCCDPPLKNIPKDDWYCKQCSSMPSPPISLPSPIISYNQPLTPLSDNNQPNNQSHTSYRLRQSPTHSAKFIESTTLPIPIMAKDTPKRKSIKRKASSNNHLQDENNNQMSNEPLKLRLSVKESSSSSQPAKRKRGRPRVSNKDLEEEELFYKTFGNKLTKAEANTTRGTPSEADIATFEKARLKAEKSTSISTVSHPPHPPLKDRKWEPMLDVPKIRKISFNDFLIDTWYVAPYPEEYSQNSTLYICEFCMKYMKSSFVANRHQLKCKVKHPPGDEIYRDEKISIFEVDGRKNKIYCQNLCLMAKMFLDHKTLYYDVEPFLFYIMTETDEKGCHFVGYFSKEKRSSMNYNVSCILTMPIFQRKGYGQFLIDFSYLLSKKENKTGTPERPLSDLGLLSYRSYWKNILFNALENKEGYISIDDLSSSTSLTPDDIVSTLQNNNMIQQDKVKGEYSIIVNTQVIHNHLANLKKKNYARVNPEKLTWTPFVLSRDRLAALLGQTKVTIKNVDESTDVDVD</sequence>
<dbReference type="InterPro" id="IPR002717">
    <property type="entry name" value="HAT_MYST-type"/>
</dbReference>
<evidence type="ECO:0000259" key="17">
    <source>
        <dbReference type="PROSITE" id="PS51726"/>
    </source>
</evidence>
<dbReference type="Gene3D" id="3.40.630.30">
    <property type="match status" value="1"/>
</dbReference>
<dbReference type="InterPro" id="IPR013083">
    <property type="entry name" value="Znf_RING/FYVE/PHD"/>
</dbReference>
<keyword evidence="8" id="KW-0156">Chromatin regulator</keyword>
<dbReference type="FunFam" id="1.10.10.10:FF:000022">
    <property type="entry name" value="Histone acetyltransferase"/>
    <property type="match status" value="1"/>
</dbReference>
<evidence type="ECO:0000256" key="13">
    <source>
        <dbReference type="PROSITE-ProRule" id="PRU00146"/>
    </source>
</evidence>
<evidence type="ECO:0000259" key="16">
    <source>
        <dbReference type="PROSITE" id="PS50016"/>
    </source>
</evidence>